<gene>
    <name evidence="1" type="ORF">ORD21_04000</name>
</gene>
<sequence>MENVSALLIVKTKGSSSWKGLGTKQFRMMPRIGEFIEMNDDAGIGQAYRGVGILHPTEIASNMGDVLVVYECDSTELRQRLLNS</sequence>
<reference evidence="1 2" key="1">
    <citation type="submission" date="2022-11" db="EMBL/GenBank/DDBJ databases">
        <title>Deinococcus ZS9-10, Low Temperature and Draught-tolerating, UV-resistant Bacteria from Continental Antarctica.</title>
        <authorList>
            <person name="Cheng L."/>
        </authorList>
    </citation>
    <scope>NUCLEOTIDE SEQUENCE [LARGE SCALE GENOMIC DNA]</scope>
    <source>
        <strain evidence="1 2">ZS9-10</strain>
    </source>
</reference>
<accession>A0ABU4DPX5</accession>
<proteinExistence type="predicted"/>
<comment type="caution">
    <text evidence="1">The sequence shown here is derived from an EMBL/GenBank/DDBJ whole genome shotgun (WGS) entry which is preliminary data.</text>
</comment>
<evidence type="ECO:0000313" key="1">
    <source>
        <dbReference type="EMBL" id="MDV6373759.1"/>
    </source>
</evidence>
<dbReference type="RefSeq" id="WP_317639077.1">
    <property type="nucleotide sequence ID" value="NZ_JAPMIV010000004.1"/>
</dbReference>
<dbReference type="Proteomes" id="UP001276150">
    <property type="component" value="Unassembled WGS sequence"/>
</dbReference>
<organism evidence="1 2">
    <name type="scientific">Deinococcus arenicola</name>
    <dbReference type="NCBI Taxonomy" id="2994950"/>
    <lineage>
        <taxon>Bacteria</taxon>
        <taxon>Thermotogati</taxon>
        <taxon>Deinococcota</taxon>
        <taxon>Deinococci</taxon>
        <taxon>Deinococcales</taxon>
        <taxon>Deinococcaceae</taxon>
        <taxon>Deinococcus</taxon>
    </lineage>
</organism>
<name>A0ABU4DPX5_9DEIO</name>
<evidence type="ECO:0000313" key="2">
    <source>
        <dbReference type="Proteomes" id="UP001276150"/>
    </source>
</evidence>
<keyword evidence="2" id="KW-1185">Reference proteome</keyword>
<protein>
    <submittedName>
        <fullName evidence="1">Uncharacterized protein</fullName>
    </submittedName>
</protein>
<dbReference type="EMBL" id="JAPMIV010000004">
    <property type="protein sequence ID" value="MDV6373759.1"/>
    <property type="molecule type" value="Genomic_DNA"/>
</dbReference>